<organism evidence="1 2">
    <name type="scientific">Parasponia andersonii</name>
    <name type="common">Sponia andersonii</name>
    <dbReference type="NCBI Taxonomy" id="3476"/>
    <lineage>
        <taxon>Eukaryota</taxon>
        <taxon>Viridiplantae</taxon>
        <taxon>Streptophyta</taxon>
        <taxon>Embryophyta</taxon>
        <taxon>Tracheophyta</taxon>
        <taxon>Spermatophyta</taxon>
        <taxon>Magnoliopsida</taxon>
        <taxon>eudicotyledons</taxon>
        <taxon>Gunneridae</taxon>
        <taxon>Pentapetalae</taxon>
        <taxon>rosids</taxon>
        <taxon>fabids</taxon>
        <taxon>Rosales</taxon>
        <taxon>Cannabaceae</taxon>
        <taxon>Parasponia</taxon>
    </lineage>
</organism>
<proteinExistence type="predicted"/>
<dbReference type="Proteomes" id="UP000237105">
    <property type="component" value="Unassembled WGS sequence"/>
</dbReference>
<comment type="caution">
    <text evidence="1">The sequence shown here is derived from an EMBL/GenBank/DDBJ whole genome shotgun (WGS) entry which is preliminary data.</text>
</comment>
<dbReference type="AlphaFoldDB" id="A0A2P5DY48"/>
<evidence type="ECO:0000313" key="1">
    <source>
        <dbReference type="EMBL" id="PON78207.1"/>
    </source>
</evidence>
<gene>
    <name evidence="1" type="ORF">PanWU01x14_021890</name>
</gene>
<dbReference type="EMBL" id="JXTB01000010">
    <property type="protein sequence ID" value="PON78207.1"/>
    <property type="molecule type" value="Genomic_DNA"/>
</dbReference>
<sequence length="123" mass="14327">DQLSLAPVGITSQPSKPSLMLKLIQVRMYIYNHDVNIIPRTAQAQLYVCNFSYNILSFIHYPKSKKFILPFSPLLSSLCCIRIPQDRGATKKNLDFCKKRNRKITHQEFMNSEQFSHSYTWGQ</sequence>
<evidence type="ECO:0000313" key="2">
    <source>
        <dbReference type="Proteomes" id="UP000237105"/>
    </source>
</evidence>
<feature type="non-terminal residue" evidence="1">
    <location>
        <position position="1"/>
    </location>
</feature>
<keyword evidence="2" id="KW-1185">Reference proteome</keyword>
<dbReference type="OrthoDB" id="10361427at2759"/>
<reference evidence="2" key="1">
    <citation type="submission" date="2016-06" db="EMBL/GenBank/DDBJ databases">
        <title>Parallel loss of symbiosis genes in relatives of nitrogen-fixing non-legume Parasponia.</title>
        <authorList>
            <person name="Van Velzen R."/>
            <person name="Holmer R."/>
            <person name="Bu F."/>
            <person name="Rutten L."/>
            <person name="Van Zeijl A."/>
            <person name="Liu W."/>
            <person name="Santuari L."/>
            <person name="Cao Q."/>
            <person name="Sharma T."/>
            <person name="Shen D."/>
            <person name="Roswanjaya Y."/>
            <person name="Wardhani T."/>
            <person name="Kalhor M.S."/>
            <person name="Jansen J."/>
            <person name="Van den Hoogen J."/>
            <person name="Gungor B."/>
            <person name="Hartog M."/>
            <person name="Hontelez J."/>
            <person name="Verver J."/>
            <person name="Yang W.-C."/>
            <person name="Schijlen E."/>
            <person name="Repin R."/>
            <person name="Schilthuizen M."/>
            <person name="Schranz E."/>
            <person name="Heidstra R."/>
            <person name="Miyata K."/>
            <person name="Fedorova E."/>
            <person name="Kohlen W."/>
            <person name="Bisseling T."/>
            <person name="Smit S."/>
            <person name="Geurts R."/>
        </authorList>
    </citation>
    <scope>NUCLEOTIDE SEQUENCE [LARGE SCALE GENOMIC DNA]</scope>
    <source>
        <strain evidence="2">cv. WU1-14</strain>
    </source>
</reference>
<accession>A0A2P5DY48</accession>
<name>A0A2P5DY48_PARAD</name>
<protein>
    <submittedName>
        <fullName evidence="1">Uncharacterized protein</fullName>
    </submittedName>
</protein>